<evidence type="ECO:0000313" key="3">
    <source>
        <dbReference type="Proteomes" id="UP001139054"/>
    </source>
</evidence>
<dbReference type="InterPro" id="IPR000073">
    <property type="entry name" value="AB_hydrolase_1"/>
</dbReference>
<dbReference type="GO" id="GO:0016020">
    <property type="term" value="C:membrane"/>
    <property type="evidence" value="ECO:0007669"/>
    <property type="project" value="TreeGrafter"/>
</dbReference>
<name>A0A9X1RGZ3_9BRAD</name>
<feature type="domain" description="AB hydrolase-1" evidence="1">
    <location>
        <begin position="3"/>
        <end position="220"/>
    </location>
</feature>
<gene>
    <name evidence="2" type="ORF">L6654_31010</name>
</gene>
<organism evidence="2 3">
    <name type="scientific">Bradyrhizobium zhengyangense</name>
    <dbReference type="NCBI Taxonomy" id="2911009"/>
    <lineage>
        <taxon>Bacteria</taxon>
        <taxon>Pseudomonadati</taxon>
        <taxon>Pseudomonadota</taxon>
        <taxon>Alphaproteobacteria</taxon>
        <taxon>Hyphomicrobiales</taxon>
        <taxon>Nitrobacteraceae</taxon>
        <taxon>Bradyrhizobium</taxon>
    </lineage>
</organism>
<dbReference type="Pfam" id="PF12697">
    <property type="entry name" value="Abhydrolase_6"/>
    <property type="match status" value="1"/>
</dbReference>
<dbReference type="RefSeq" id="WP_237891584.1">
    <property type="nucleotide sequence ID" value="NZ_JAKLTY010000025.1"/>
</dbReference>
<evidence type="ECO:0000259" key="1">
    <source>
        <dbReference type="Pfam" id="PF12697"/>
    </source>
</evidence>
<dbReference type="PANTHER" id="PTHR43798:SF33">
    <property type="entry name" value="HYDROLASE, PUTATIVE (AFU_ORTHOLOGUE AFUA_2G14860)-RELATED"/>
    <property type="match status" value="1"/>
</dbReference>
<reference evidence="2" key="1">
    <citation type="submission" date="2022-01" db="EMBL/GenBank/DDBJ databases">
        <title>Genome sequnece data of strain Bradyrhizobium sp. nov.</title>
        <authorList>
            <person name="Zhang J."/>
        </authorList>
    </citation>
    <scope>NUCLEOTIDE SEQUENCE</scope>
    <source>
        <strain evidence="2">WYCCWR 13023</strain>
    </source>
</reference>
<keyword evidence="2" id="KW-0378">Hydrolase</keyword>
<dbReference type="AlphaFoldDB" id="A0A9X1RGZ3"/>
<evidence type="ECO:0000313" key="2">
    <source>
        <dbReference type="EMBL" id="MCG2631068.1"/>
    </source>
</evidence>
<dbReference type="InterPro" id="IPR050266">
    <property type="entry name" value="AB_hydrolase_sf"/>
</dbReference>
<dbReference type="GO" id="GO:0016787">
    <property type="term" value="F:hydrolase activity"/>
    <property type="evidence" value="ECO:0007669"/>
    <property type="project" value="UniProtKB-KW"/>
</dbReference>
<dbReference type="PANTHER" id="PTHR43798">
    <property type="entry name" value="MONOACYLGLYCEROL LIPASE"/>
    <property type="match status" value="1"/>
</dbReference>
<comment type="caution">
    <text evidence="2">The sequence shown here is derived from an EMBL/GenBank/DDBJ whole genome shotgun (WGS) entry which is preliminary data.</text>
</comment>
<dbReference type="InterPro" id="IPR029058">
    <property type="entry name" value="AB_hydrolase_fold"/>
</dbReference>
<sequence>MFIAYTQRYFGTKPWPDEGKNYSVATHADDLTKFIISLRAGPVHLVGWSHGGVVAVAAAISDPSLVRSLILYDAGVLSVLPADSPEGKTAREDRAKMFSPIGAAASETGDFTKAAKLLQEIVFGLQPGEFSSVPEYLQTVLVDNARVLPLMLSAPPPPTVTCEMLQDFTRPTLVIWGENSRELWSLPSKAIAKCVPGARQVILKKVGHDGPVRDPAAFTRAVFEFLSSV</sequence>
<dbReference type="Proteomes" id="UP001139054">
    <property type="component" value="Unassembled WGS sequence"/>
</dbReference>
<protein>
    <submittedName>
        <fullName evidence="2">Alpha/beta hydrolase</fullName>
    </submittedName>
</protein>
<dbReference type="Gene3D" id="3.40.50.1820">
    <property type="entry name" value="alpha/beta hydrolase"/>
    <property type="match status" value="1"/>
</dbReference>
<proteinExistence type="predicted"/>
<dbReference type="EMBL" id="JAKLTY010000025">
    <property type="protein sequence ID" value="MCG2631068.1"/>
    <property type="molecule type" value="Genomic_DNA"/>
</dbReference>
<accession>A0A9X1RGZ3</accession>
<dbReference type="SUPFAM" id="SSF53474">
    <property type="entry name" value="alpha/beta-Hydrolases"/>
    <property type="match status" value="1"/>
</dbReference>